<dbReference type="PANTHER" id="PTHR11070:SF2">
    <property type="entry name" value="ATP-DEPENDENT DNA HELICASE SRS2"/>
    <property type="match status" value="1"/>
</dbReference>
<dbReference type="AlphaFoldDB" id="A0A2V3PPT1"/>
<comment type="similarity">
    <text evidence="1">Belongs to the helicase family. UvrD subfamily.</text>
</comment>
<dbReference type="PROSITE" id="PS51217">
    <property type="entry name" value="UVRD_HELICASE_CTER"/>
    <property type="match status" value="1"/>
</dbReference>
<keyword evidence="6" id="KW-0238">DNA-binding</keyword>
<evidence type="ECO:0000256" key="1">
    <source>
        <dbReference type="ARBA" id="ARBA00009922"/>
    </source>
</evidence>
<dbReference type="RefSeq" id="WP_185144263.1">
    <property type="nucleotide sequence ID" value="NZ_QICL01000014.1"/>
</dbReference>
<dbReference type="GO" id="GO:0005524">
    <property type="term" value="F:ATP binding"/>
    <property type="evidence" value="ECO:0007669"/>
    <property type="project" value="UniProtKB-UniRule"/>
</dbReference>
<dbReference type="EC" id="5.6.2.4" evidence="9"/>
<dbReference type="GO" id="GO:0003677">
    <property type="term" value="F:DNA binding"/>
    <property type="evidence" value="ECO:0007669"/>
    <property type="project" value="UniProtKB-KW"/>
</dbReference>
<evidence type="ECO:0000313" key="16">
    <source>
        <dbReference type="Proteomes" id="UP000247973"/>
    </source>
</evidence>
<dbReference type="GO" id="GO:0000725">
    <property type="term" value="P:recombinational repair"/>
    <property type="evidence" value="ECO:0007669"/>
    <property type="project" value="TreeGrafter"/>
</dbReference>
<dbReference type="GO" id="GO:0033202">
    <property type="term" value="C:DNA helicase complex"/>
    <property type="evidence" value="ECO:0007669"/>
    <property type="project" value="TreeGrafter"/>
</dbReference>
<dbReference type="Proteomes" id="UP000247973">
    <property type="component" value="Unassembled WGS sequence"/>
</dbReference>
<evidence type="ECO:0000256" key="7">
    <source>
        <dbReference type="ARBA" id="ARBA00023235"/>
    </source>
</evidence>
<keyword evidence="3 12" id="KW-0378">Hydrolase</keyword>
<evidence type="ECO:0000256" key="4">
    <source>
        <dbReference type="ARBA" id="ARBA00022806"/>
    </source>
</evidence>
<evidence type="ECO:0000256" key="9">
    <source>
        <dbReference type="ARBA" id="ARBA00034808"/>
    </source>
</evidence>
<evidence type="ECO:0000313" key="15">
    <source>
        <dbReference type="EMBL" id="PXV63387.1"/>
    </source>
</evidence>
<dbReference type="CDD" id="cd17932">
    <property type="entry name" value="DEXQc_UvrD"/>
    <property type="match status" value="1"/>
</dbReference>
<dbReference type="Pfam" id="PF00580">
    <property type="entry name" value="UvrD-helicase"/>
    <property type="match status" value="1"/>
</dbReference>
<evidence type="ECO:0000256" key="3">
    <source>
        <dbReference type="ARBA" id="ARBA00022801"/>
    </source>
</evidence>
<sequence>MDIENLLQELNESQRKAVEYNDGPSLVIAGAGSGKTRVLTYKIAYLLNLGLPPHNILSLTFTNKAAREMKARVGQLMGESVARRLWMGTFHSIFSRILRTEAEKIGFTSNFTIFDSADSRNLIKTIIKEYQLDDKTYKPARIQAMISNAKNALVSPVAYAQSKEMQEYDMKAKIPMVRDIYRSYNARLQASNTMDFDDLLYYTNRLFRDHPEVLKTYQDRFQFILVDEYQDTNFAQYLVVKQLADAHHRVCVVGDDAQSIYSFRGANIDNILNYKSNYPEARIFKLEQNYRSTQNIVNAANSLIKQNKGQIQKNVFSENQVGEKLEVASAFSDFEEGIIVANKIQDLRRSKDSSYSDFVILYRTNAQSRVFEESLRKKNIPYRIYGGLSFYQRKEIKDVIAYFRMVVNPKDEEAFKRIINYPTRGIGNTTVGKIVDTAQLHNLSLWETIGDPLAHNLNVNTGTAKKLNDFHTLIDGFIKELPVASAYELATKIVKESGIAREAYQDQTPEGMSRQENLQELLGGIHEFCESRLEEGEQNIGLIDFLSEVSLLSDQDTDKEVEQEKVTMMTIHASKGLEFKNVFVVGLEEDLFPSSMTKSEPKGLEEERRLFYVAITRAEQFCMLTYAKSRFRNGQTNSCNPSRFLKDIDREFLNANAGVLEGTMGGFSQQTQGNFWDTVRRNREEKEELQEVKRKEESIFERPQIPVSREDKYSKPNFVNARNAEPKTPLTKDIYGIQVGAVIKHERFGIGTVSAIEGDAASRKATVEFENAGVKQLLLKFARFDIIG</sequence>
<dbReference type="Gene3D" id="1.10.486.10">
    <property type="entry name" value="PCRA, domain 4"/>
    <property type="match status" value="1"/>
</dbReference>
<comment type="catalytic activity">
    <reaction evidence="11">
        <text>ATP + H2O = ADP + phosphate + H(+)</text>
        <dbReference type="Rhea" id="RHEA:13065"/>
        <dbReference type="ChEBI" id="CHEBI:15377"/>
        <dbReference type="ChEBI" id="CHEBI:15378"/>
        <dbReference type="ChEBI" id="CHEBI:30616"/>
        <dbReference type="ChEBI" id="CHEBI:43474"/>
        <dbReference type="ChEBI" id="CHEBI:456216"/>
        <dbReference type="EC" id="5.6.2.4"/>
    </reaction>
</comment>
<dbReference type="Gene3D" id="3.40.50.300">
    <property type="entry name" value="P-loop containing nucleotide triphosphate hydrolases"/>
    <property type="match status" value="2"/>
</dbReference>
<dbReference type="SUPFAM" id="SSF52540">
    <property type="entry name" value="P-loop containing nucleoside triphosphate hydrolases"/>
    <property type="match status" value="1"/>
</dbReference>
<dbReference type="InterPro" id="IPR027417">
    <property type="entry name" value="P-loop_NTPase"/>
</dbReference>
<dbReference type="GO" id="GO:0005829">
    <property type="term" value="C:cytosol"/>
    <property type="evidence" value="ECO:0007669"/>
    <property type="project" value="TreeGrafter"/>
</dbReference>
<evidence type="ECO:0000259" key="14">
    <source>
        <dbReference type="PROSITE" id="PS51217"/>
    </source>
</evidence>
<evidence type="ECO:0000256" key="10">
    <source>
        <dbReference type="ARBA" id="ARBA00034923"/>
    </source>
</evidence>
<keyword evidence="16" id="KW-1185">Reference proteome</keyword>
<evidence type="ECO:0000256" key="11">
    <source>
        <dbReference type="ARBA" id="ARBA00048988"/>
    </source>
</evidence>
<keyword evidence="7" id="KW-0413">Isomerase</keyword>
<feature type="domain" description="UvrD-like helicase ATP-binding" evidence="13">
    <location>
        <begin position="8"/>
        <end position="293"/>
    </location>
</feature>
<gene>
    <name evidence="15" type="ORF">CLV62_114104</name>
</gene>
<dbReference type="CDD" id="cd18807">
    <property type="entry name" value="SF1_C_UvrD"/>
    <property type="match status" value="1"/>
</dbReference>
<evidence type="ECO:0000256" key="8">
    <source>
        <dbReference type="ARBA" id="ARBA00034617"/>
    </source>
</evidence>
<dbReference type="EMBL" id="QICL01000014">
    <property type="protein sequence ID" value="PXV63387.1"/>
    <property type="molecule type" value="Genomic_DNA"/>
</dbReference>
<reference evidence="15 16" key="1">
    <citation type="submission" date="2018-03" db="EMBL/GenBank/DDBJ databases">
        <title>Genomic Encyclopedia of Archaeal and Bacterial Type Strains, Phase II (KMG-II): from individual species to whole genera.</title>
        <authorList>
            <person name="Goeker M."/>
        </authorList>
    </citation>
    <scope>NUCLEOTIDE SEQUENCE [LARGE SCALE GENOMIC DNA]</scope>
    <source>
        <strain evidence="15 16">DSM 100214</strain>
    </source>
</reference>
<dbReference type="GO" id="GO:0016887">
    <property type="term" value="F:ATP hydrolysis activity"/>
    <property type="evidence" value="ECO:0007669"/>
    <property type="project" value="RHEA"/>
</dbReference>
<keyword evidence="5 12" id="KW-0067">ATP-binding</keyword>
<feature type="binding site" evidence="12">
    <location>
        <begin position="29"/>
        <end position="36"/>
    </location>
    <ligand>
        <name>ATP</name>
        <dbReference type="ChEBI" id="CHEBI:30616"/>
    </ligand>
</feature>
<comment type="catalytic activity">
    <reaction evidence="8">
        <text>Couples ATP hydrolysis with the unwinding of duplex DNA by translocating in the 3'-5' direction.</text>
        <dbReference type="EC" id="5.6.2.4"/>
    </reaction>
</comment>
<protein>
    <recommendedName>
        <fullName evidence="9">DNA 3'-5' helicase</fullName>
        <ecNumber evidence="9">5.6.2.4</ecNumber>
    </recommendedName>
    <alternativeName>
        <fullName evidence="10">DNA 3'-5' helicase II</fullName>
    </alternativeName>
</protein>
<dbReference type="PANTHER" id="PTHR11070">
    <property type="entry name" value="UVRD / RECB / PCRA DNA HELICASE FAMILY MEMBER"/>
    <property type="match status" value="1"/>
</dbReference>
<evidence type="ECO:0000259" key="13">
    <source>
        <dbReference type="PROSITE" id="PS51198"/>
    </source>
</evidence>
<evidence type="ECO:0000256" key="2">
    <source>
        <dbReference type="ARBA" id="ARBA00022741"/>
    </source>
</evidence>
<accession>A0A2V3PPT1</accession>
<comment type="caution">
    <text evidence="15">The sequence shown here is derived from an EMBL/GenBank/DDBJ whole genome shotgun (WGS) entry which is preliminary data.</text>
</comment>
<evidence type="ECO:0000256" key="6">
    <source>
        <dbReference type="ARBA" id="ARBA00023125"/>
    </source>
</evidence>
<dbReference type="InterPro" id="IPR000212">
    <property type="entry name" value="DNA_helicase_UvrD/REP"/>
</dbReference>
<dbReference type="Pfam" id="PF13361">
    <property type="entry name" value="UvrD_C"/>
    <property type="match status" value="1"/>
</dbReference>
<keyword evidence="2 12" id="KW-0547">Nucleotide-binding</keyword>
<dbReference type="Gene3D" id="1.10.10.160">
    <property type="match status" value="1"/>
</dbReference>
<dbReference type="InterPro" id="IPR013986">
    <property type="entry name" value="DExx_box_DNA_helicase_dom_sf"/>
</dbReference>
<organism evidence="15 16">
    <name type="scientific">Dysgonomonas alginatilytica</name>
    <dbReference type="NCBI Taxonomy" id="1605892"/>
    <lineage>
        <taxon>Bacteria</taxon>
        <taxon>Pseudomonadati</taxon>
        <taxon>Bacteroidota</taxon>
        <taxon>Bacteroidia</taxon>
        <taxon>Bacteroidales</taxon>
        <taxon>Dysgonomonadaceae</taxon>
        <taxon>Dysgonomonas</taxon>
    </lineage>
</organism>
<dbReference type="GO" id="GO:0043138">
    <property type="term" value="F:3'-5' DNA helicase activity"/>
    <property type="evidence" value="ECO:0007669"/>
    <property type="project" value="UniProtKB-EC"/>
</dbReference>
<dbReference type="InterPro" id="IPR014017">
    <property type="entry name" value="DNA_helicase_UvrD-like_C"/>
</dbReference>
<keyword evidence="4 12" id="KW-0347">Helicase</keyword>
<evidence type="ECO:0000256" key="12">
    <source>
        <dbReference type="PROSITE-ProRule" id="PRU00560"/>
    </source>
</evidence>
<dbReference type="PROSITE" id="PS51198">
    <property type="entry name" value="UVRD_HELICASE_ATP_BIND"/>
    <property type="match status" value="1"/>
</dbReference>
<feature type="domain" description="UvrD-like helicase C-terminal" evidence="14">
    <location>
        <begin position="294"/>
        <end position="576"/>
    </location>
</feature>
<proteinExistence type="inferred from homology"/>
<name>A0A2V3PPT1_9BACT</name>
<evidence type="ECO:0000256" key="5">
    <source>
        <dbReference type="ARBA" id="ARBA00022840"/>
    </source>
</evidence>
<dbReference type="Pfam" id="PF21196">
    <property type="entry name" value="PcrA_UvrD_tudor"/>
    <property type="match status" value="1"/>
</dbReference>
<dbReference type="InterPro" id="IPR014016">
    <property type="entry name" value="UvrD-like_ATP-bd"/>
</dbReference>